<comment type="caution">
    <text evidence="1">The sequence shown here is derived from an EMBL/GenBank/DDBJ whole genome shotgun (WGS) entry which is preliminary data.</text>
</comment>
<keyword evidence="2" id="KW-1185">Reference proteome</keyword>
<sequence>MVADTENDDFMLLNQQYQLTSTSESGQPLGMCQITPGEIGVTVGSEIQFIKVNNNRLMTDRQFQLQDSKNSGLHGFSISHHQGNLFVASRTALYKYSLSGELVSKLH</sequence>
<dbReference type="Proteomes" id="UP000828390">
    <property type="component" value="Unassembled WGS sequence"/>
</dbReference>
<organism evidence="1 2">
    <name type="scientific">Dreissena polymorpha</name>
    <name type="common">Zebra mussel</name>
    <name type="synonym">Mytilus polymorpha</name>
    <dbReference type="NCBI Taxonomy" id="45954"/>
    <lineage>
        <taxon>Eukaryota</taxon>
        <taxon>Metazoa</taxon>
        <taxon>Spiralia</taxon>
        <taxon>Lophotrochozoa</taxon>
        <taxon>Mollusca</taxon>
        <taxon>Bivalvia</taxon>
        <taxon>Autobranchia</taxon>
        <taxon>Heteroconchia</taxon>
        <taxon>Euheterodonta</taxon>
        <taxon>Imparidentia</taxon>
        <taxon>Neoheterodontei</taxon>
        <taxon>Myida</taxon>
        <taxon>Dreissenoidea</taxon>
        <taxon>Dreissenidae</taxon>
        <taxon>Dreissena</taxon>
    </lineage>
</organism>
<evidence type="ECO:0000313" key="1">
    <source>
        <dbReference type="EMBL" id="KAH3696599.1"/>
    </source>
</evidence>
<dbReference type="AlphaFoldDB" id="A0A9D3YDN7"/>
<evidence type="ECO:0000313" key="2">
    <source>
        <dbReference type="Proteomes" id="UP000828390"/>
    </source>
</evidence>
<dbReference type="EMBL" id="JAIWYP010000016">
    <property type="protein sequence ID" value="KAH3696599.1"/>
    <property type="molecule type" value="Genomic_DNA"/>
</dbReference>
<accession>A0A9D3YDN7</accession>
<protein>
    <submittedName>
        <fullName evidence="1">Uncharacterized protein</fullName>
    </submittedName>
</protein>
<name>A0A9D3YDN7_DREPO</name>
<gene>
    <name evidence="1" type="ORF">DPMN_084075</name>
</gene>
<reference evidence="1" key="2">
    <citation type="submission" date="2020-11" db="EMBL/GenBank/DDBJ databases">
        <authorList>
            <person name="McCartney M.A."/>
            <person name="Auch B."/>
            <person name="Kono T."/>
            <person name="Mallez S."/>
            <person name="Becker A."/>
            <person name="Gohl D.M."/>
            <person name="Silverstein K.A.T."/>
            <person name="Koren S."/>
            <person name="Bechman K.B."/>
            <person name="Herman A."/>
            <person name="Abrahante J.E."/>
            <person name="Garbe J."/>
        </authorList>
    </citation>
    <scope>NUCLEOTIDE SEQUENCE</scope>
    <source>
        <strain evidence="1">Duluth1</strain>
        <tissue evidence="1">Whole animal</tissue>
    </source>
</reference>
<reference evidence="1" key="1">
    <citation type="journal article" date="2019" name="bioRxiv">
        <title>The Genome of the Zebra Mussel, Dreissena polymorpha: A Resource for Invasive Species Research.</title>
        <authorList>
            <person name="McCartney M.A."/>
            <person name="Auch B."/>
            <person name="Kono T."/>
            <person name="Mallez S."/>
            <person name="Zhang Y."/>
            <person name="Obille A."/>
            <person name="Becker A."/>
            <person name="Abrahante J.E."/>
            <person name="Garbe J."/>
            <person name="Badalamenti J.P."/>
            <person name="Herman A."/>
            <person name="Mangelson H."/>
            <person name="Liachko I."/>
            <person name="Sullivan S."/>
            <person name="Sone E.D."/>
            <person name="Koren S."/>
            <person name="Silverstein K.A.T."/>
            <person name="Beckman K.B."/>
            <person name="Gohl D.M."/>
        </authorList>
    </citation>
    <scope>NUCLEOTIDE SEQUENCE</scope>
    <source>
        <strain evidence="1">Duluth1</strain>
        <tissue evidence="1">Whole animal</tissue>
    </source>
</reference>
<proteinExistence type="predicted"/>